<dbReference type="RefSeq" id="XP_031912983.1">
    <property type="nucleotide sequence ID" value="XM_032054747.1"/>
</dbReference>
<organism evidence="1 2">
    <name type="scientific">Aspergillus pseudotamarii</name>
    <dbReference type="NCBI Taxonomy" id="132259"/>
    <lineage>
        <taxon>Eukaryota</taxon>
        <taxon>Fungi</taxon>
        <taxon>Dikarya</taxon>
        <taxon>Ascomycota</taxon>
        <taxon>Pezizomycotina</taxon>
        <taxon>Eurotiomycetes</taxon>
        <taxon>Eurotiomycetidae</taxon>
        <taxon>Eurotiales</taxon>
        <taxon>Aspergillaceae</taxon>
        <taxon>Aspergillus</taxon>
        <taxon>Aspergillus subgen. Circumdati</taxon>
    </lineage>
</organism>
<dbReference type="OrthoDB" id="10340796at2759"/>
<dbReference type="EMBL" id="ML743581">
    <property type="protein sequence ID" value="KAE8136920.1"/>
    <property type="molecule type" value="Genomic_DNA"/>
</dbReference>
<gene>
    <name evidence="1" type="ORF">BDV38DRAFT_248758</name>
</gene>
<dbReference type="Proteomes" id="UP000325672">
    <property type="component" value="Unassembled WGS sequence"/>
</dbReference>
<reference evidence="1 2" key="1">
    <citation type="submission" date="2019-04" db="EMBL/GenBank/DDBJ databases">
        <title>Friends and foes A comparative genomics study of 23 Aspergillus species from section Flavi.</title>
        <authorList>
            <consortium name="DOE Joint Genome Institute"/>
            <person name="Kjaerbolling I."/>
            <person name="Vesth T."/>
            <person name="Frisvad J.C."/>
            <person name="Nybo J.L."/>
            <person name="Theobald S."/>
            <person name="Kildgaard S."/>
            <person name="Isbrandt T."/>
            <person name="Kuo A."/>
            <person name="Sato A."/>
            <person name="Lyhne E.K."/>
            <person name="Kogle M.E."/>
            <person name="Wiebenga A."/>
            <person name="Kun R.S."/>
            <person name="Lubbers R.J."/>
            <person name="Makela M.R."/>
            <person name="Barry K."/>
            <person name="Chovatia M."/>
            <person name="Clum A."/>
            <person name="Daum C."/>
            <person name="Haridas S."/>
            <person name="He G."/>
            <person name="LaButti K."/>
            <person name="Lipzen A."/>
            <person name="Mondo S."/>
            <person name="Riley R."/>
            <person name="Salamov A."/>
            <person name="Simmons B.A."/>
            <person name="Magnuson J.K."/>
            <person name="Henrissat B."/>
            <person name="Mortensen U.H."/>
            <person name="Larsen T.O."/>
            <person name="Devries R.P."/>
            <person name="Grigoriev I.V."/>
            <person name="Machida M."/>
            <person name="Baker S.E."/>
            <person name="Andersen M.R."/>
        </authorList>
    </citation>
    <scope>NUCLEOTIDE SEQUENCE [LARGE SCALE GENOMIC DNA]</scope>
    <source>
        <strain evidence="1 2">CBS 117625</strain>
    </source>
</reference>
<name>A0A5N6ST33_ASPPS</name>
<evidence type="ECO:0000313" key="1">
    <source>
        <dbReference type="EMBL" id="KAE8136920.1"/>
    </source>
</evidence>
<proteinExistence type="predicted"/>
<protein>
    <submittedName>
        <fullName evidence="1">Uncharacterized protein</fullName>
    </submittedName>
</protein>
<dbReference type="AlphaFoldDB" id="A0A5N6ST33"/>
<accession>A0A5N6ST33</accession>
<keyword evidence="2" id="KW-1185">Reference proteome</keyword>
<dbReference type="GeneID" id="43638957"/>
<evidence type="ECO:0000313" key="2">
    <source>
        <dbReference type="Proteomes" id="UP000325672"/>
    </source>
</evidence>
<sequence>MFIAKTGESSSPDPKCRLTCVPLILIRPVSLRPHRLLHRISYLIILLTTLSVNTNRLQYLTTFTSSPLNAQTNRSGGAWTTNRSLLSNMLKGFLRKKDE</sequence>